<evidence type="ECO:0000259" key="8">
    <source>
        <dbReference type="Pfam" id="PF02687"/>
    </source>
</evidence>
<protein>
    <submittedName>
        <fullName evidence="10">ABC transporter permease</fullName>
    </submittedName>
</protein>
<evidence type="ECO:0000313" key="10">
    <source>
        <dbReference type="EMBL" id="MBA0087795.1"/>
    </source>
</evidence>
<feature type="non-terminal residue" evidence="10">
    <location>
        <position position="1"/>
    </location>
</feature>
<dbReference type="InterPro" id="IPR003838">
    <property type="entry name" value="ABC3_permease_C"/>
</dbReference>
<dbReference type="Proteomes" id="UP000567293">
    <property type="component" value="Unassembled WGS sequence"/>
</dbReference>
<keyword evidence="3 7" id="KW-0812">Transmembrane</keyword>
<reference evidence="10" key="1">
    <citation type="submission" date="2020-06" db="EMBL/GenBank/DDBJ databases">
        <title>Legume-microbial interactions unlock mineral nutrients during tropical forest succession.</title>
        <authorList>
            <person name="Epihov D.Z."/>
        </authorList>
    </citation>
    <scope>NUCLEOTIDE SEQUENCE [LARGE SCALE GENOMIC DNA]</scope>
    <source>
        <strain evidence="10">Pan2503</strain>
    </source>
</reference>
<dbReference type="Pfam" id="PF12704">
    <property type="entry name" value="MacB_PCD"/>
    <property type="match status" value="1"/>
</dbReference>
<evidence type="ECO:0000256" key="1">
    <source>
        <dbReference type="ARBA" id="ARBA00004651"/>
    </source>
</evidence>
<evidence type="ECO:0000256" key="6">
    <source>
        <dbReference type="ARBA" id="ARBA00038076"/>
    </source>
</evidence>
<feature type="transmembrane region" description="Helical" evidence="7">
    <location>
        <begin position="297"/>
        <end position="318"/>
    </location>
</feature>
<evidence type="ECO:0000256" key="3">
    <source>
        <dbReference type="ARBA" id="ARBA00022692"/>
    </source>
</evidence>
<evidence type="ECO:0000256" key="7">
    <source>
        <dbReference type="SAM" id="Phobius"/>
    </source>
</evidence>
<comment type="similarity">
    <text evidence="6">Belongs to the ABC-4 integral membrane protein family.</text>
</comment>
<evidence type="ECO:0000256" key="2">
    <source>
        <dbReference type="ARBA" id="ARBA00022475"/>
    </source>
</evidence>
<evidence type="ECO:0000256" key="5">
    <source>
        <dbReference type="ARBA" id="ARBA00023136"/>
    </source>
</evidence>
<dbReference type="PANTHER" id="PTHR30572:SF4">
    <property type="entry name" value="ABC TRANSPORTER PERMEASE YTRF"/>
    <property type="match status" value="1"/>
</dbReference>
<dbReference type="InterPro" id="IPR050250">
    <property type="entry name" value="Macrolide_Exporter_MacB"/>
</dbReference>
<evidence type="ECO:0000256" key="4">
    <source>
        <dbReference type="ARBA" id="ARBA00022989"/>
    </source>
</evidence>
<evidence type="ECO:0000313" key="11">
    <source>
        <dbReference type="Proteomes" id="UP000567293"/>
    </source>
</evidence>
<dbReference type="PANTHER" id="PTHR30572">
    <property type="entry name" value="MEMBRANE COMPONENT OF TRANSPORTER-RELATED"/>
    <property type="match status" value="1"/>
</dbReference>
<dbReference type="AlphaFoldDB" id="A0A7V8SYV7"/>
<dbReference type="GO" id="GO:0022857">
    <property type="term" value="F:transmembrane transporter activity"/>
    <property type="evidence" value="ECO:0007669"/>
    <property type="project" value="TreeGrafter"/>
</dbReference>
<comment type="subcellular location">
    <subcellularLocation>
        <location evidence="1">Cell membrane</location>
        <topology evidence="1">Multi-pass membrane protein</topology>
    </subcellularLocation>
</comment>
<keyword evidence="4 7" id="KW-1133">Transmembrane helix</keyword>
<feature type="domain" description="ABC3 transporter permease C-terminal" evidence="8">
    <location>
        <begin position="206"/>
        <end position="322"/>
    </location>
</feature>
<dbReference type="InterPro" id="IPR025857">
    <property type="entry name" value="MacB_PCD"/>
</dbReference>
<feature type="transmembrane region" description="Helical" evidence="7">
    <location>
        <begin position="255"/>
        <end position="277"/>
    </location>
</feature>
<dbReference type="EMBL" id="JACDQQ010002189">
    <property type="protein sequence ID" value="MBA0087795.1"/>
    <property type="molecule type" value="Genomic_DNA"/>
</dbReference>
<feature type="transmembrane region" description="Helical" evidence="7">
    <location>
        <begin position="199"/>
        <end position="223"/>
    </location>
</feature>
<name>A0A7V8SYV7_9BACT</name>
<keyword evidence="11" id="KW-1185">Reference proteome</keyword>
<dbReference type="GO" id="GO:0005886">
    <property type="term" value="C:plasma membrane"/>
    <property type="evidence" value="ECO:0007669"/>
    <property type="project" value="UniProtKB-SubCell"/>
</dbReference>
<accession>A0A7V8SYV7</accession>
<gene>
    <name evidence="10" type="ORF">HRJ53_22645</name>
</gene>
<dbReference type="Pfam" id="PF02687">
    <property type="entry name" value="FtsX"/>
    <property type="match status" value="1"/>
</dbReference>
<sequence>SLLLSIPEYLEIKNRNHVFDQLVGEMPASFDLSDRGTPEFVSGARVTANEFPARGVPPLLGRVFSPEEDRPGGPRVALIAFTLWRRRFNSDPNIVGESIRLNDAVYTILGVMPPRYRLLGGEIFLPAQLDTADFNRSHRFLYAVGNLRPEVSLDRARSELSALAHAMEREHGGSAPEYAHWSLQPELIRDVILGNLEPALFALMGAVAFVLLMISANLSNLLLARGAARRRELSLRLLHGASRSRILRQVLTENLLLSLLGALAGSGLLYFALHALVSLIPPESIAAEAEIVFNPEVLFFVASLTILLTVVFGLGPALQATRWSASEALAESGRGIVGTRGGAFTRAALITAEITLAFVVLVGASLMFATYRSMSALPLGFRTDHILTMRVPLAEGTYARAADVEHFYQELLRRVGTL</sequence>
<feature type="non-terminal residue" evidence="10">
    <location>
        <position position="418"/>
    </location>
</feature>
<feature type="transmembrane region" description="Helical" evidence="7">
    <location>
        <begin position="347"/>
        <end position="371"/>
    </location>
</feature>
<evidence type="ECO:0000259" key="9">
    <source>
        <dbReference type="Pfam" id="PF12704"/>
    </source>
</evidence>
<organism evidence="10 11">
    <name type="scientific">Candidatus Acidiferrum panamense</name>
    <dbReference type="NCBI Taxonomy" id="2741543"/>
    <lineage>
        <taxon>Bacteria</taxon>
        <taxon>Pseudomonadati</taxon>
        <taxon>Acidobacteriota</taxon>
        <taxon>Terriglobia</taxon>
        <taxon>Candidatus Acidiferrales</taxon>
        <taxon>Candidatus Acidiferrum</taxon>
    </lineage>
</organism>
<keyword evidence="2" id="KW-1003">Cell membrane</keyword>
<feature type="domain" description="MacB-like periplasmic core" evidence="9">
    <location>
        <begin position="35"/>
        <end position="162"/>
    </location>
</feature>
<proteinExistence type="inferred from homology"/>
<comment type="caution">
    <text evidence="10">The sequence shown here is derived from an EMBL/GenBank/DDBJ whole genome shotgun (WGS) entry which is preliminary data.</text>
</comment>
<keyword evidence="5 7" id="KW-0472">Membrane</keyword>